<evidence type="ECO:0000313" key="1">
    <source>
        <dbReference type="EMBL" id="SFR17924.1"/>
    </source>
</evidence>
<protein>
    <submittedName>
        <fullName evidence="1">Uncharacterized protein</fullName>
    </submittedName>
</protein>
<dbReference type="EMBL" id="FOYI01000013">
    <property type="protein sequence ID" value="SFR17924.1"/>
    <property type="molecule type" value="Genomic_DNA"/>
</dbReference>
<keyword evidence="2" id="KW-1185">Reference proteome</keyword>
<evidence type="ECO:0000313" key="2">
    <source>
        <dbReference type="Proteomes" id="UP000199302"/>
    </source>
</evidence>
<name>A0A1I6EJI5_9RHOB</name>
<gene>
    <name evidence="1" type="ORF">SAMN04515673_11318</name>
</gene>
<proteinExistence type="predicted"/>
<dbReference type="STRING" id="871652.SAMN04515673_11318"/>
<sequence>MTGERGKFTYSGGFDHLVRARETQGKYARPYEGVEGVLRAALAEGLEAVLARQIPQDVAPPGPHLMSAAAKLEELRAEFAGQSEALALHGLVIATSRRTDPPDEARDTFRSFWTDHHAFLLRALPKRWLYSALMSFKVFGWTEAQRISATELSVFFNTIKLYENERLHSTRAPDQPFQTLQSASQRLPYGLTRFSLLKGDLDKNLLADLWKSAEADPVLRRLACPLLIDVNRDTGGIFRRLRRMRKRRRRMASKSED</sequence>
<reference evidence="1 2" key="1">
    <citation type="submission" date="2016-10" db="EMBL/GenBank/DDBJ databases">
        <authorList>
            <person name="de Groot N.N."/>
        </authorList>
    </citation>
    <scope>NUCLEOTIDE SEQUENCE [LARGE SCALE GENOMIC DNA]</scope>
    <source>
        <strain evidence="2">KMM 9023,NRIC 0796,JCM 17311,KCTC 23692</strain>
    </source>
</reference>
<dbReference type="AlphaFoldDB" id="A0A1I6EJI5"/>
<dbReference type="OrthoDB" id="7834507at2"/>
<dbReference type="RefSeq" id="WP_092082106.1">
    <property type="nucleotide sequence ID" value="NZ_FOYI01000013.1"/>
</dbReference>
<accession>A0A1I6EJI5</accession>
<dbReference type="Proteomes" id="UP000199302">
    <property type="component" value="Unassembled WGS sequence"/>
</dbReference>
<organism evidence="1 2">
    <name type="scientific">Poseidonocella sedimentorum</name>
    <dbReference type="NCBI Taxonomy" id="871652"/>
    <lineage>
        <taxon>Bacteria</taxon>
        <taxon>Pseudomonadati</taxon>
        <taxon>Pseudomonadota</taxon>
        <taxon>Alphaproteobacteria</taxon>
        <taxon>Rhodobacterales</taxon>
        <taxon>Roseobacteraceae</taxon>
        <taxon>Poseidonocella</taxon>
    </lineage>
</organism>